<gene>
    <name evidence="1" type="ORF">Sfulv_55060</name>
</gene>
<sequence>MLKSWLAKRGYGSIEDLARIAYKRGDPIFVNKFHPRPTKNDTDLALAIGAVETIGWALIDRQSEGEGLQRFVSLTFRRR</sequence>
<dbReference type="EMBL" id="BLWC01000001">
    <property type="protein sequence ID" value="GFN00696.1"/>
    <property type="molecule type" value="Genomic_DNA"/>
</dbReference>
<dbReference type="AlphaFoldDB" id="A0A7J0CE03"/>
<organism evidence="1 2">
    <name type="scientific">Streptomyces fulvorobeus</name>
    <dbReference type="NCBI Taxonomy" id="284028"/>
    <lineage>
        <taxon>Bacteria</taxon>
        <taxon>Bacillati</taxon>
        <taxon>Actinomycetota</taxon>
        <taxon>Actinomycetes</taxon>
        <taxon>Kitasatosporales</taxon>
        <taxon>Streptomycetaceae</taxon>
        <taxon>Streptomyces</taxon>
    </lineage>
</organism>
<protein>
    <submittedName>
        <fullName evidence="1">Uncharacterized protein</fullName>
    </submittedName>
</protein>
<dbReference type="Proteomes" id="UP000498980">
    <property type="component" value="Unassembled WGS sequence"/>
</dbReference>
<reference evidence="1 2" key="1">
    <citation type="submission" date="2020-05" db="EMBL/GenBank/DDBJ databases">
        <title>Whole genome shotgun sequence of Streptomyces fulvorobeus NBRC 15897.</title>
        <authorList>
            <person name="Komaki H."/>
            <person name="Tamura T."/>
        </authorList>
    </citation>
    <scope>NUCLEOTIDE SEQUENCE [LARGE SCALE GENOMIC DNA]</scope>
    <source>
        <strain evidence="1 2">NBRC 15897</strain>
    </source>
</reference>
<comment type="caution">
    <text evidence="1">The sequence shown here is derived from an EMBL/GenBank/DDBJ whole genome shotgun (WGS) entry which is preliminary data.</text>
</comment>
<evidence type="ECO:0000313" key="1">
    <source>
        <dbReference type="EMBL" id="GFN00696.1"/>
    </source>
</evidence>
<name>A0A7J0CE03_9ACTN</name>
<accession>A0A7J0CE03</accession>
<proteinExistence type="predicted"/>
<evidence type="ECO:0000313" key="2">
    <source>
        <dbReference type="Proteomes" id="UP000498980"/>
    </source>
</evidence>
<keyword evidence="2" id="KW-1185">Reference proteome</keyword>